<comment type="caution">
    <text evidence="2">The sequence shown here is derived from an EMBL/GenBank/DDBJ whole genome shotgun (WGS) entry which is preliminary data.</text>
</comment>
<keyword evidence="3" id="KW-1185">Reference proteome</keyword>
<name>A0ABD2Y8C6_9GENT</name>
<feature type="domain" description="Cyclin C-terminal" evidence="1">
    <location>
        <begin position="81"/>
        <end position="141"/>
    </location>
</feature>
<accession>A0ABD2Y8C6</accession>
<dbReference type="Proteomes" id="UP001630127">
    <property type="component" value="Unassembled WGS sequence"/>
</dbReference>
<dbReference type="AlphaFoldDB" id="A0ABD2Y8C6"/>
<sequence>MPFPLKRVSLNIPLQRVKQLLEEDAELEHMGAADMEQMVEATVLACLHIAFHHLNLLQVPLGAHPYLVESVRCAIQVEDVITPLTFLDYFVEELNSMLVCKRKDMGTEARLIIEMLYYRIEVLKYQPSVVAAAAVLACISNLPG</sequence>
<evidence type="ECO:0000313" key="3">
    <source>
        <dbReference type="Proteomes" id="UP001630127"/>
    </source>
</evidence>
<organism evidence="2 3">
    <name type="scientific">Cinchona calisaya</name>
    <dbReference type="NCBI Taxonomy" id="153742"/>
    <lineage>
        <taxon>Eukaryota</taxon>
        <taxon>Viridiplantae</taxon>
        <taxon>Streptophyta</taxon>
        <taxon>Embryophyta</taxon>
        <taxon>Tracheophyta</taxon>
        <taxon>Spermatophyta</taxon>
        <taxon>Magnoliopsida</taxon>
        <taxon>eudicotyledons</taxon>
        <taxon>Gunneridae</taxon>
        <taxon>Pentapetalae</taxon>
        <taxon>asterids</taxon>
        <taxon>lamiids</taxon>
        <taxon>Gentianales</taxon>
        <taxon>Rubiaceae</taxon>
        <taxon>Cinchonoideae</taxon>
        <taxon>Cinchoneae</taxon>
        <taxon>Cinchona</taxon>
    </lineage>
</organism>
<dbReference type="EMBL" id="JBJUIK010000015">
    <property type="protein sequence ID" value="KAL3503712.1"/>
    <property type="molecule type" value="Genomic_DNA"/>
</dbReference>
<evidence type="ECO:0000313" key="2">
    <source>
        <dbReference type="EMBL" id="KAL3503712.1"/>
    </source>
</evidence>
<evidence type="ECO:0000259" key="1">
    <source>
        <dbReference type="Pfam" id="PF02984"/>
    </source>
</evidence>
<protein>
    <recommendedName>
        <fullName evidence="1">Cyclin C-terminal domain-containing protein</fullName>
    </recommendedName>
</protein>
<dbReference type="InterPro" id="IPR004367">
    <property type="entry name" value="Cyclin_C-dom"/>
</dbReference>
<dbReference type="Gene3D" id="1.10.472.10">
    <property type="entry name" value="Cyclin-like"/>
    <property type="match status" value="1"/>
</dbReference>
<proteinExistence type="predicted"/>
<reference evidence="2 3" key="1">
    <citation type="submission" date="2024-11" db="EMBL/GenBank/DDBJ databases">
        <title>A near-complete genome assembly of Cinchona calisaya.</title>
        <authorList>
            <person name="Lian D.C."/>
            <person name="Zhao X.W."/>
            <person name="Wei L."/>
        </authorList>
    </citation>
    <scope>NUCLEOTIDE SEQUENCE [LARGE SCALE GENOMIC DNA]</scope>
    <source>
        <tissue evidence="2">Nenye</tissue>
    </source>
</reference>
<dbReference type="Pfam" id="PF02984">
    <property type="entry name" value="Cyclin_C"/>
    <property type="match status" value="1"/>
</dbReference>
<gene>
    <name evidence="2" type="ORF">ACH5RR_038161</name>
</gene>